<dbReference type="InterPro" id="IPR014284">
    <property type="entry name" value="RNA_pol_sigma-70_dom"/>
</dbReference>
<dbReference type="Gene3D" id="1.10.1740.10">
    <property type="match status" value="1"/>
</dbReference>
<evidence type="ECO:0000256" key="2">
    <source>
        <dbReference type="ARBA" id="ARBA00023015"/>
    </source>
</evidence>
<dbReference type="InterPro" id="IPR013324">
    <property type="entry name" value="RNA_pol_sigma_r3/r4-like"/>
</dbReference>
<evidence type="ECO:0000256" key="1">
    <source>
        <dbReference type="ARBA" id="ARBA00010641"/>
    </source>
</evidence>
<accession>A0ABS8PW58</accession>
<name>A0ABS8PW58_9BACT</name>
<dbReference type="NCBIfam" id="TIGR02985">
    <property type="entry name" value="Sig70_bacteroi1"/>
    <property type="match status" value="1"/>
</dbReference>
<comment type="similarity">
    <text evidence="1">Belongs to the sigma-70 factor family. ECF subfamily.</text>
</comment>
<evidence type="ECO:0000256" key="3">
    <source>
        <dbReference type="ARBA" id="ARBA00023082"/>
    </source>
</evidence>
<dbReference type="NCBIfam" id="TIGR02937">
    <property type="entry name" value="sigma70-ECF"/>
    <property type="match status" value="1"/>
</dbReference>
<reference evidence="7 8" key="1">
    <citation type="submission" date="2021-11" db="EMBL/GenBank/DDBJ databases">
        <title>Genomic of Niabella pedocola.</title>
        <authorList>
            <person name="Wu T."/>
        </authorList>
    </citation>
    <scope>NUCLEOTIDE SEQUENCE [LARGE SCALE GENOMIC DNA]</scope>
    <source>
        <strain evidence="7 8">JCM 31011</strain>
    </source>
</reference>
<dbReference type="SUPFAM" id="SSF88946">
    <property type="entry name" value="Sigma2 domain of RNA polymerase sigma factors"/>
    <property type="match status" value="1"/>
</dbReference>
<dbReference type="Pfam" id="PF08281">
    <property type="entry name" value="Sigma70_r4_2"/>
    <property type="match status" value="1"/>
</dbReference>
<feature type="domain" description="RNA polymerase sigma-70 region 2" evidence="5">
    <location>
        <begin position="16"/>
        <end position="83"/>
    </location>
</feature>
<dbReference type="Proteomes" id="UP001199816">
    <property type="component" value="Unassembled WGS sequence"/>
</dbReference>
<feature type="domain" description="RNA polymerase sigma factor 70 region 4 type 2" evidence="6">
    <location>
        <begin position="115"/>
        <end position="166"/>
    </location>
</feature>
<evidence type="ECO:0000313" key="8">
    <source>
        <dbReference type="Proteomes" id="UP001199816"/>
    </source>
</evidence>
<keyword evidence="3" id="KW-0731">Sigma factor</keyword>
<evidence type="ECO:0000259" key="5">
    <source>
        <dbReference type="Pfam" id="PF04542"/>
    </source>
</evidence>
<keyword evidence="8" id="KW-1185">Reference proteome</keyword>
<dbReference type="EMBL" id="JAJNEC010000005">
    <property type="protein sequence ID" value="MCD2424131.1"/>
    <property type="molecule type" value="Genomic_DNA"/>
</dbReference>
<comment type="caution">
    <text evidence="7">The sequence shown here is derived from an EMBL/GenBank/DDBJ whole genome shotgun (WGS) entry which is preliminary data.</text>
</comment>
<protein>
    <submittedName>
        <fullName evidence="7">RNA polymerase sigma-70 factor</fullName>
    </submittedName>
</protein>
<evidence type="ECO:0000313" key="7">
    <source>
        <dbReference type="EMBL" id="MCD2424131.1"/>
    </source>
</evidence>
<dbReference type="InterPro" id="IPR014327">
    <property type="entry name" value="RNA_pol_sigma70_bacteroid"/>
</dbReference>
<organism evidence="7 8">
    <name type="scientific">Niabella pedocola</name>
    <dbReference type="NCBI Taxonomy" id="1752077"/>
    <lineage>
        <taxon>Bacteria</taxon>
        <taxon>Pseudomonadati</taxon>
        <taxon>Bacteroidota</taxon>
        <taxon>Chitinophagia</taxon>
        <taxon>Chitinophagales</taxon>
        <taxon>Chitinophagaceae</taxon>
        <taxon>Niabella</taxon>
    </lineage>
</organism>
<dbReference type="InterPro" id="IPR036388">
    <property type="entry name" value="WH-like_DNA-bd_sf"/>
</dbReference>
<evidence type="ECO:0000256" key="4">
    <source>
        <dbReference type="ARBA" id="ARBA00023163"/>
    </source>
</evidence>
<evidence type="ECO:0000259" key="6">
    <source>
        <dbReference type="Pfam" id="PF08281"/>
    </source>
</evidence>
<dbReference type="InterPro" id="IPR013325">
    <property type="entry name" value="RNA_pol_sigma_r2"/>
</dbReference>
<gene>
    <name evidence="7" type="ORF">LQ567_15230</name>
</gene>
<dbReference type="PANTHER" id="PTHR43133:SF46">
    <property type="entry name" value="RNA POLYMERASE SIGMA-70 FACTOR ECF SUBFAMILY"/>
    <property type="match status" value="1"/>
</dbReference>
<dbReference type="Gene3D" id="1.10.10.10">
    <property type="entry name" value="Winged helix-like DNA-binding domain superfamily/Winged helix DNA-binding domain"/>
    <property type="match status" value="1"/>
</dbReference>
<dbReference type="InterPro" id="IPR013249">
    <property type="entry name" value="RNA_pol_sigma70_r4_t2"/>
</dbReference>
<dbReference type="SUPFAM" id="SSF88659">
    <property type="entry name" value="Sigma3 and sigma4 domains of RNA polymerase sigma factors"/>
    <property type="match status" value="1"/>
</dbReference>
<sequence length="186" mass="21262">MRQRIAAGDELAFTRLYGLFYKRLYHFSLTLVRLPDTANEVVEDVFTRMWLNRARITDIHNPAVYLYVAVKNQSLNKLSVKAREWMVSGLDETTTSVAAIGSDPFTQVVTAEMLRRVNSAVEQLPPRCKMIFKLVREDGLRYKEVAEILNISVNTIDVQMATAVRRISEALGIAQYVRQKAPLKKK</sequence>
<dbReference type="CDD" id="cd06171">
    <property type="entry name" value="Sigma70_r4"/>
    <property type="match status" value="1"/>
</dbReference>
<keyword evidence="4" id="KW-0804">Transcription</keyword>
<dbReference type="RefSeq" id="WP_231005386.1">
    <property type="nucleotide sequence ID" value="NZ_JAJNEC010000005.1"/>
</dbReference>
<keyword evidence="2" id="KW-0805">Transcription regulation</keyword>
<proteinExistence type="inferred from homology"/>
<dbReference type="Pfam" id="PF04542">
    <property type="entry name" value="Sigma70_r2"/>
    <property type="match status" value="1"/>
</dbReference>
<dbReference type="InterPro" id="IPR039425">
    <property type="entry name" value="RNA_pol_sigma-70-like"/>
</dbReference>
<dbReference type="PANTHER" id="PTHR43133">
    <property type="entry name" value="RNA POLYMERASE ECF-TYPE SIGMA FACTO"/>
    <property type="match status" value="1"/>
</dbReference>
<dbReference type="InterPro" id="IPR007627">
    <property type="entry name" value="RNA_pol_sigma70_r2"/>
</dbReference>